<reference evidence="12 13" key="1">
    <citation type="submission" date="2019-10" db="EMBL/GenBank/DDBJ databases">
        <title>Genome Sequence of Micromonospora terminaliae DSM 101760.</title>
        <authorList>
            <person name="Guo L."/>
        </authorList>
    </citation>
    <scope>NUCLEOTIDE SEQUENCE [LARGE SCALE GENOMIC DNA]</scope>
    <source>
        <strain evidence="12 13">DSM 101760</strain>
    </source>
</reference>
<keyword evidence="3" id="KW-0328">Glycosyltransferase</keyword>
<keyword evidence="4" id="KW-0808">Transferase</keyword>
<dbReference type="Proteomes" id="UP000477779">
    <property type="component" value="Unassembled WGS sequence"/>
</dbReference>
<keyword evidence="5" id="KW-0472">Membrane</keyword>
<evidence type="ECO:0000313" key="12">
    <source>
        <dbReference type="EMBL" id="QGL51232.1"/>
    </source>
</evidence>
<feature type="domain" description="Glycosyltransferase 2-like" evidence="10">
    <location>
        <begin position="2"/>
        <end position="119"/>
    </location>
</feature>
<dbReference type="Gene3D" id="3.90.550.10">
    <property type="entry name" value="Spore Coat Polysaccharide Biosynthesis Protein SpsA, Chain A"/>
    <property type="match status" value="1"/>
</dbReference>
<evidence type="ECO:0000256" key="9">
    <source>
        <dbReference type="ARBA" id="ARBA00040345"/>
    </source>
</evidence>
<protein>
    <recommendedName>
        <fullName evidence="9">4,4'-diaponeurosporenoate glycosyltransferase</fullName>
    </recommendedName>
</protein>
<dbReference type="GO" id="GO:0016757">
    <property type="term" value="F:glycosyltransferase activity"/>
    <property type="evidence" value="ECO:0007669"/>
    <property type="project" value="UniProtKB-KW"/>
</dbReference>
<evidence type="ECO:0000256" key="3">
    <source>
        <dbReference type="ARBA" id="ARBA00022676"/>
    </source>
</evidence>
<evidence type="ECO:0000259" key="10">
    <source>
        <dbReference type="Pfam" id="PF00535"/>
    </source>
</evidence>
<dbReference type="EMBL" id="CP045309">
    <property type="protein sequence ID" value="QGL51232.1"/>
    <property type="molecule type" value="Genomic_DNA"/>
</dbReference>
<gene>
    <name evidence="11" type="ORF">G3561_23560</name>
    <name evidence="12" type="ORF">GCE86_05470</name>
</gene>
<dbReference type="Pfam" id="PF00535">
    <property type="entry name" value="Glycos_transf_2"/>
    <property type="match status" value="1"/>
</dbReference>
<evidence type="ECO:0000313" key="13">
    <source>
        <dbReference type="Proteomes" id="UP000402241"/>
    </source>
</evidence>
<dbReference type="InterPro" id="IPR001173">
    <property type="entry name" value="Glyco_trans_2-like"/>
</dbReference>
<dbReference type="PANTHER" id="PTHR43646">
    <property type="entry name" value="GLYCOSYLTRANSFERASE"/>
    <property type="match status" value="1"/>
</dbReference>
<comment type="subcellular location">
    <subcellularLocation>
        <location evidence="1">Cell membrane</location>
    </subcellularLocation>
</comment>
<dbReference type="Proteomes" id="UP000402241">
    <property type="component" value="Chromosome"/>
</dbReference>
<keyword evidence="2" id="KW-1003">Cell membrane</keyword>
<accession>A0AAJ2ZJU7</accession>
<reference evidence="11 14" key="2">
    <citation type="submission" date="2020-02" db="EMBL/GenBank/DDBJ databases">
        <title>WGS of Micromonospora spp. isolated from hot spring.</title>
        <authorList>
            <person name="Thawai C."/>
        </authorList>
    </citation>
    <scope>NUCLEOTIDE SEQUENCE [LARGE SCALE GENOMIC DNA]</scope>
    <source>
        <strain evidence="11 14">TMS7</strain>
    </source>
</reference>
<comment type="similarity">
    <text evidence="8">Belongs to the glycosyltransferase 2 family. CrtQ subfamily.</text>
</comment>
<evidence type="ECO:0000256" key="1">
    <source>
        <dbReference type="ARBA" id="ARBA00004236"/>
    </source>
</evidence>
<dbReference type="GO" id="GO:0005886">
    <property type="term" value="C:plasma membrane"/>
    <property type="evidence" value="ECO:0007669"/>
    <property type="project" value="UniProtKB-SubCell"/>
</dbReference>
<dbReference type="EMBL" id="JAAHBZ010000011">
    <property type="protein sequence ID" value="NES30519.1"/>
    <property type="molecule type" value="Genomic_DNA"/>
</dbReference>
<evidence type="ECO:0000256" key="5">
    <source>
        <dbReference type="ARBA" id="ARBA00023136"/>
    </source>
</evidence>
<name>A0AAJ2ZJU7_9ACTN</name>
<comment type="function">
    <text evidence="6">Catalyzes the glycosylation of 4,4'-diaponeurosporenoate, i.e. the esterification of glucose at the C1'' position with the carboxyl group of 4,4'-diaponeurosporenic acid, to form glycosyl-4,4'-diaponeurosporenoate. This is a step in the biosynthesis of staphyloxanthin, an orange pigment present in most staphylococci strains.</text>
</comment>
<dbReference type="AlphaFoldDB" id="A0AAJ2ZJU7"/>
<dbReference type="RefSeq" id="WP_154230345.1">
    <property type="nucleotide sequence ID" value="NZ_CP045309.1"/>
</dbReference>
<dbReference type="SUPFAM" id="SSF53448">
    <property type="entry name" value="Nucleotide-diphospho-sugar transferases"/>
    <property type="match status" value="1"/>
</dbReference>
<evidence type="ECO:0000256" key="6">
    <source>
        <dbReference type="ARBA" id="ARBA00037281"/>
    </source>
</evidence>
<evidence type="ECO:0000256" key="2">
    <source>
        <dbReference type="ARBA" id="ARBA00022475"/>
    </source>
</evidence>
<organism evidence="11 14">
    <name type="scientific">Micromonospora terminaliae</name>
    <dbReference type="NCBI Taxonomy" id="1914461"/>
    <lineage>
        <taxon>Bacteria</taxon>
        <taxon>Bacillati</taxon>
        <taxon>Actinomycetota</taxon>
        <taxon>Actinomycetes</taxon>
        <taxon>Micromonosporales</taxon>
        <taxon>Micromonosporaceae</taxon>
        <taxon>Micromonospora</taxon>
    </lineage>
</organism>
<dbReference type="InterPro" id="IPR029044">
    <property type="entry name" value="Nucleotide-diphossugar_trans"/>
</dbReference>
<keyword evidence="13" id="KW-1185">Reference proteome</keyword>
<comment type="pathway">
    <text evidence="7">Carotenoid biosynthesis; staphyloxanthin biosynthesis; staphyloxanthin from farnesyl diphosphate: step 4/5.</text>
</comment>
<evidence type="ECO:0000313" key="14">
    <source>
        <dbReference type="Proteomes" id="UP000477779"/>
    </source>
</evidence>
<proteinExistence type="inferred from homology"/>
<evidence type="ECO:0000256" key="7">
    <source>
        <dbReference type="ARBA" id="ARBA00037904"/>
    </source>
</evidence>
<evidence type="ECO:0000313" key="11">
    <source>
        <dbReference type="EMBL" id="NES30519.1"/>
    </source>
</evidence>
<evidence type="ECO:0000256" key="8">
    <source>
        <dbReference type="ARBA" id="ARBA00038120"/>
    </source>
</evidence>
<dbReference type="PANTHER" id="PTHR43646:SF2">
    <property type="entry name" value="GLYCOSYLTRANSFERASE 2-LIKE DOMAIN-CONTAINING PROTEIN"/>
    <property type="match status" value="1"/>
</dbReference>
<evidence type="ECO:0000256" key="4">
    <source>
        <dbReference type="ARBA" id="ARBA00022679"/>
    </source>
</evidence>
<sequence>MSVVIAAHNEARVLGRCLDTVLADAEPDEFEVIVVANGCTDGTADVARRRPGVRVIVLAEASKAAALNAGDAAATGFPRVYLDADVAVTAADLRALAAALDEPGIRAATARRELDTAGSSVPVRGYYAINRRLPAFRGSLFGRGVVMLGASGRARFDRFPAIIADDLFLDSLFAPQERREVATVVSRVVVPRRARDLVRRLARVRTGNRALRATSAGVRPPVRSSWLRDVTLPRPWLLPAAVCYVGIIAAAELRARQGVGWAQDESSREVAS</sequence>